<evidence type="ECO:0000256" key="1">
    <source>
        <dbReference type="ARBA" id="ARBA00009991"/>
    </source>
</evidence>
<organism evidence="9 10">
    <name type="scientific">Patella caerulea</name>
    <name type="common">Rayed Mediterranean limpet</name>
    <dbReference type="NCBI Taxonomy" id="87958"/>
    <lineage>
        <taxon>Eukaryota</taxon>
        <taxon>Metazoa</taxon>
        <taxon>Spiralia</taxon>
        <taxon>Lophotrochozoa</taxon>
        <taxon>Mollusca</taxon>
        <taxon>Gastropoda</taxon>
        <taxon>Patellogastropoda</taxon>
        <taxon>Patelloidea</taxon>
        <taxon>Patellidae</taxon>
        <taxon>Patella</taxon>
    </lineage>
</organism>
<keyword evidence="10" id="KW-1185">Reference proteome</keyword>
<evidence type="ECO:0000256" key="5">
    <source>
        <dbReference type="PIRNR" id="PIRNR037207"/>
    </source>
</evidence>
<dbReference type="PANTHER" id="PTHR21367:SF1">
    <property type="entry name" value="ARGINYL-TRNA--PROTEIN TRANSFERASE 1"/>
    <property type="match status" value="1"/>
</dbReference>
<reference evidence="9 10" key="1">
    <citation type="submission" date="2024-01" db="EMBL/GenBank/DDBJ databases">
        <title>The genome of the rayed Mediterranean limpet Patella caerulea (Linnaeus, 1758).</title>
        <authorList>
            <person name="Anh-Thu Weber A."/>
            <person name="Halstead-Nussloch G."/>
        </authorList>
    </citation>
    <scope>NUCLEOTIDE SEQUENCE [LARGE SCALE GENOMIC DNA]</scope>
    <source>
        <strain evidence="9">AATW-2023a</strain>
        <tissue evidence="9">Whole specimen</tissue>
    </source>
</reference>
<feature type="compositionally biased region" description="Basic and acidic residues" evidence="6">
    <location>
        <begin position="101"/>
        <end position="113"/>
    </location>
</feature>
<keyword evidence="4 5" id="KW-0012">Acyltransferase</keyword>
<dbReference type="AlphaFoldDB" id="A0AAN8J5V6"/>
<comment type="catalytic activity">
    <reaction evidence="5">
        <text>an N-terminal L-alpha-aminoacyl-[protein] + L-arginyl-tRNA(Arg) = an N-terminal L-arginyl-L-aminoacyl-[protein] + tRNA(Arg) + H(+)</text>
        <dbReference type="Rhea" id="RHEA:10208"/>
        <dbReference type="Rhea" id="RHEA-COMP:9658"/>
        <dbReference type="Rhea" id="RHEA-COMP:9673"/>
        <dbReference type="Rhea" id="RHEA-COMP:10636"/>
        <dbReference type="Rhea" id="RHEA-COMP:10638"/>
        <dbReference type="ChEBI" id="CHEBI:15378"/>
        <dbReference type="ChEBI" id="CHEBI:78442"/>
        <dbReference type="ChEBI" id="CHEBI:78513"/>
        <dbReference type="ChEBI" id="CHEBI:78597"/>
        <dbReference type="ChEBI" id="CHEBI:83562"/>
        <dbReference type="EC" id="2.3.2.8"/>
    </reaction>
</comment>
<feature type="region of interest" description="Disordered" evidence="6">
    <location>
        <begin position="101"/>
        <end position="120"/>
    </location>
</feature>
<protein>
    <recommendedName>
        <fullName evidence="5">Arginyl-tRNA--protein transferase 1</fullName>
        <shortName evidence="5">Arginyltransferase 1</shortName>
        <shortName evidence="5">R-transferase 1</shortName>
        <ecNumber evidence="5">2.3.2.8</ecNumber>
    </recommendedName>
    <alternativeName>
        <fullName evidence="5">Arginine-tRNA--protein transferase 1</fullName>
    </alternativeName>
</protein>
<proteinExistence type="inferred from homology"/>
<dbReference type="SUPFAM" id="SSF55729">
    <property type="entry name" value="Acyl-CoA N-acyltransferases (Nat)"/>
    <property type="match status" value="1"/>
</dbReference>
<dbReference type="GO" id="GO:0005737">
    <property type="term" value="C:cytoplasm"/>
    <property type="evidence" value="ECO:0007669"/>
    <property type="project" value="TreeGrafter"/>
</dbReference>
<comment type="caution">
    <text evidence="9">The sequence shown here is derived from an EMBL/GenBank/DDBJ whole genome shotgun (WGS) entry which is preliminary data.</text>
</comment>
<dbReference type="Proteomes" id="UP001347796">
    <property type="component" value="Unassembled WGS sequence"/>
</dbReference>
<evidence type="ECO:0000256" key="6">
    <source>
        <dbReference type="SAM" id="MobiDB-lite"/>
    </source>
</evidence>
<dbReference type="InterPro" id="IPR017137">
    <property type="entry name" value="Arg-tRNA-P_Trfase_1_euk"/>
</dbReference>
<keyword evidence="3 5" id="KW-0833">Ubl conjugation pathway</keyword>
<accession>A0AAN8J5V6</accession>
<comment type="function">
    <text evidence="5">Involved in the post-translational conjugation of arginine to the N-terminal aspartate or glutamate of a protein. This arginylation is required for degradation of the protein via the ubiquitin pathway.</text>
</comment>
<feature type="region of interest" description="Disordered" evidence="6">
    <location>
        <begin position="131"/>
        <end position="234"/>
    </location>
</feature>
<feature type="domain" description="N-end rule aminoacyl transferase C-terminal" evidence="8">
    <location>
        <begin position="277"/>
        <end position="415"/>
    </location>
</feature>
<keyword evidence="2 5" id="KW-0808">Transferase</keyword>
<dbReference type="PANTHER" id="PTHR21367">
    <property type="entry name" value="ARGININE-TRNA-PROTEIN TRANSFERASE 1"/>
    <property type="match status" value="1"/>
</dbReference>
<feature type="compositionally biased region" description="Basic and acidic residues" evidence="6">
    <location>
        <begin position="210"/>
        <end position="221"/>
    </location>
</feature>
<sequence length="503" mass="57630">METKPSIVEYYSEHGGYRCGYCNSSNTNYSHGMWAHALTVQDYQDLIDRGWRRSGKYCYKPTLNVTCCPQNTIKCAAMDFKMNKSHKKMIKQINKYLIHGTKRERNSGDHETDSGTSNDIYCDEFQQFPSKTPSDIKMVPEAPSTSSIDQLSSDQRANSKDTPTETSSTSSSISVAGKKNLTAEQKTKDQPQPGKGADPKLPPCKKAKQIRAEKKKEKLLKNTDQVHVQKKAKEPTEKTLEDFLNEPDKVENPAHKLEIKLVRTNPASEEYKTSFIESHSVFKKYQMAIHKEPASDCTKSAFTGFLVDSPLIESKKGDLPMGYGSFHQHYILDGKLIAVGVIDILPYCVSSVYLYYDPEYSFLSLGTYSALREMAFTRELNKYAPNLKYYYMGFYIHSCHKMRYKGQYTPSFLVCPETYAWVPIEKCRPKLDATKYCKLDDNNTEDKDSKIDINKVLVLRNGEAMTYEIYRFENPRVKDEDEVLEYAKLTGKTCAERMLLFRQ</sequence>
<dbReference type="PIRSF" id="PIRSF037207">
    <property type="entry name" value="ATE1_euk"/>
    <property type="match status" value="1"/>
</dbReference>
<evidence type="ECO:0000256" key="4">
    <source>
        <dbReference type="ARBA" id="ARBA00023315"/>
    </source>
</evidence>
<dbReference type="InterPro" id="IPR016181">
    <property type="entry name" value="Acyl_CoA_acyltransferase"/>
</dbReference>
<dbReference type="EMBL" id="JAZGQO010000014">
    <property type="protein sequence ID" value="KAK6170185.1"/>
    <property type="molecule type" value="Genomic_DNA"/>
</dbReference>
<dbReference type="GO" id="GO:0004057">
    <property type="term" value="F:arginyl-tRNA--protein transferase activity"/>
    <property type="evidence" value="ECO:0007669"/>
    <property type="project" value="UniProtKB-EC"/>
</dbReference>
<evidence type="ECO:0000313" key="10">
    <source>
        <dbReference type="Proteomes" id="UP001347796"/>
    </source>
</evidence>
<feature type="compositionally biased region" description="Low complexity" evidence="6">
    <location>
        <begin position="164"/>
        <end position="174"/>
    </location>
</feature>
<evidence type="ECO:0000256" key="2">
    <source>
        <dbReference type="ARBA" id="ARBA00022679"/>
    </source>
</evidence>
<feature type="compositionally biased region" description="Polar residues" evidence="6">
    <location>
        <begin position="143"/>
        <end position="156"/>
    </location>
</feature>
<comment type="similarity">
    <text evidence="1 5">Belongs to the R-transferase family.</text>
</comment>
<evidence type="ECO:0000256" key="3">
    <source>
        <dbReference type="ARBA" id="ARBA00022786"/>
    </source>
</evidence>
<gene>
    <name evidence="9" type="ORF">SNE40_018639</name>
</gene>
<feature type="domain" description="N-end aminoacyl transferase N-terminal" evidence="7">
    <location>
        <begin position="18"/>
        <end position="88"/>
    </location>
</feature>
<dbReference type="Pfam" id="PF04377">
    <property type="entry name" value="ATE_C"/>
    <property type="match status" value="1"/>
</dbReference>
<dbReference type="InterPro" id="IPR007472">
    <property type="entry name" value="N-end_Aminoacyl_Trfase_C"/>
</dbReference>
<dbReference type="InterPro" id="IPR007471">
    <property type="entry name" value="N-end_Aminoacyl_Trfase_N"/>
</dbReference>
<evidence type="ECO:0000259" key="7">
    <source>
        <dbReference type="Pfam" id="PF04376"/>
    </source>
</evidence>
<name>A0AAN8J5V6_PATCE</name>
<evidence type="ECO:0000313" key="9">
    <source>
        <dbReference type="EMBL" id="KAK6170185.1"/>
    </source>
</evidence>
<evidence type="ECO:0000259" key="8">
    <source>
        <dbReference type="Pfam" id="PF04377"/>
    </source>
</evidence>
<dbReference type="EC" id="2.3.2.8" evidence="5"/>
<dbReference type="Pfam" id="PF04376">
    <property type="entry name" value="ATE_N"/>
    <property type="match status" value="1"/>
</dbReference>
<dbReference type="InterPro" id="IPR030700">
    <property type="entry name" value="N-end_Aminoacyl_Trfase"/>
</dbReference>